<evidence type="ECO:0000256" key="1">
    <source>
        <dbReference type="ARBA" id="ARBA00023125"/>
    </source>
</evidence>
<dbReference type="Pfam" id="PF00072">
    <property type="entry name" value="Response_reg"/>
    <property type="match status" value="1"/>
</dbReference>
<dbReference type="InterPro" id="IPR039420">
    <property type="entry name" value="WalR-like"/>
</dbReference>
<sequence length="245" mass="25708">MASTMGDMRSNARDTPISVGILDNDVLALEALRVVVSRLHPPGISTCTVVWQTTSVALALHRCASGEGAPDVLLLDMALGGISGGEVAARIRKRNARTAIIGITAYNPADYLADAADSGMQALLAKDALMRELAPAMAAIVQGGVWPVRSANGGAAVAAIFATVEESHRRLAETPGAGGDMDSLSSREREILRRFAEGEDADGIAASLGISRNSVFTYTRRACAKLGVGTRAEAVRRIRSPWLAR</sequence>
<dbReference type="RefSeq" id="WP_094637222.1">
    <property type="nucleotide sequence ID" value="NZ_CP062938.1"/>
</dbReference>
<accession>A0A261G5L0</accession>
<dbReference type="AlphaFoldDB" id="A0A261G5L0"/>
<keyword evidence="2" id="KW-0597">Phosphoprotein</keyword>
<dbReference type="Pfam" id="PF00196">
    <property type="entry name" value="GerE"/>
    <property type="match status" value="1"/>
</dbReference>
<keyword evidence="1 5" id="KW-0238">DNA-binding</keyword>
<evidence type="ECO:0000256" key="2">
    <source>
        <dbReference type="PROSITE-ProRule" id="PRU00169"/>
    </source>
</evidence>
<dbReference type="InterPro" id="IPR011006">
    <property type="entry name" value="CheY-like_superfamily"/>
</dbReference>
<dbReference type="SUPFAM" id="SSF46894">
    <property type="entry name" value="C-terminal effector domain of the bipartite response regulators"/>
    <property type="match status" value="1"/>
</dbReference>
<dbReference type="EMBL" id="MWWZ01000009">
    <property type="protein sequence ID" value="OZG66493.1"/>
    <property type="molecule type" value="Genomic_DNA"/>
</dbReference>
<keyword evidence="8" id="KW-1185">Reference proteome</keyword>
<dbReference type="PANTHER" id="PTHR43214:SF42">
    <property type="entry name" value="TRANSCRIPTIONAL REGULATORY PROTEIN DESR"/>
    <property type="match status" value="1"/>
</dbReference>
<evidence type="ECO:0000259" key="3">
    <source>
        <dbReference type="PROSITE" id="PS50043"/>
    </source>
</evidence>
<evidence type="ECO:0000259" key="4">
    <source>
        <dbReference type="PROSITE" id="PS50110"/>
    </source>
</evidence>
<dbReference type="InterPro" id="IPR036388">
    <property type="entry name" value="WH-like_DNA-bd_sf"/>
</dbReference>
<dbReference type="InterPro" id="IPR016032">
    <property type="entry name" value="Sig_transdc_resp-reg_C-effctor"/>
</dbReference>
<evidence type="ECO:0000313" key="7">
    <source>
        <dbReference type="Proteomes" id="UP000216057"/>
    </source>
</evidence>
<dbReference type="GO" id="GO:0003677">
    <property type="term" value="F:DNA binding"/>
    <property type="evidence" value="ECO:0007669"/>
    <property type="project" value="UniProtKB-KW"/>
</dbReference>
<name>A0A261G5L0_9BIFI</name>
<dbReference type="KEGG" id="beu:BE0216_09165"/>
<dbReference type="PROSITE" id="PS50043">
    <property type="entry name" value="HTH_LUXR_2"/>
    <property type="match status" value="1"/>
</dbReference>
<dbReference type="InterPro" id="IPR000792">
    <property type="entry name" value="Tscrpt_reg_LuxR_C"/>
</dbReference>
<dbReference type="GO" id="GO:0006355">
    <property type="term" value="P:regulation of DNA-templated transcription"/>
    <property type="evidence" value="ECO:0007669"/>
    <property type="project" value="InterPro"/>
</dbReference>
<proteinExistence type="predicted"/>
<reference evidence="5 7" key="1">
    <citation type="journal article" date="2017" name="BMC Genomics">
        <title>Comparative genomic and phylogenomic analyses of the Bifidobacteriaceae family.</title>
        <authorList>
            <person name="Lugli G.A."/>
            <person name="Milani C."/>
            <person name="Turroni F."/>
            <person name="Duranti S."/>
            <person name="Mancabelli L."/>
            <person name="Mangifesta M."/>
            <person name="Ferrario C."/>
            <person name="Modesto M."/>
            <person name="Mattarelli P."/>
            <person name="Jiri K."/>
            <person name="van Sinderen D."/>
            <person name="Ventura M."/>
        </authorList>
    </citation>
    <scope>NUCLEOTIDE SEQUENCE [LARGE SCALE GENOMIC DNA]</scope>
    <source>
        <strain evidence="5 7">DSM 100216</strain>
    </source>
</reference>
<dbReference type="PRINTS" id="PR00038">
    <property type="entry name" value="HTHLUXR"/>
</dbReference>
<dbReference type="SMART" id="SM00448">
    <property type="entry name" value="REC"/>
    <property type="match status" value="1"/>
</dbReference>
<dbReference type="Gene3D" id="3.40.50.2300">
    <property type="match status" value="1"/>
</dbReference>
<organism evidence="5 7">
    <name type="scientific">Bifidobacterium eulemuris</name>
    <dbReference type="NCBI Taxonomy" id="1765219"/>
    <lineage>
        <taxon>Bacteria</taxon>
        <taxon>Bacillati</taxon>
        <taxon>Actinomycetota</taxon>
        <taxon>Actinomycetes</taxon>
        <taxon>Bifidobacteriales</taxon>
        <taxon>Bifidobacteriaceae</taxon>
        <taxon>Bifidobacterium</taxon>
    </lineage>
</organism>
<dbReference type="Gene3D" id="1.10.10.10">
    <property type="entry name" value="Winged helix-like DNA-binding domain superfamily/Winged helix DNA-binding domain"/>
    <property type="match status" value="1"/>
</dbReference>
<dbReference type="InterPro" id="IPR001789">
    <property type="entry name" value="Sig_transdc_resp-reg_receiver"/>
</dbReference>
<dbReference type="OrthoDB" id="3243323at2"/>
<evidence type="ECO:0000313" key="8">
    <source>
        <dbReference type="Proteomes" id="UP000593943"/>
    </source>
</evidence>
<dbReference type="SUPFAM" id="SSF52172">
    <property type="entry name" value="CheY-like"/>
    <property type="match status" value="1"/>
</dbReference>
<evidence type="ECO:0000313" key="5">
    <source>
        <dbReference type="EMBL" id="OZG66493.1"/>
    </source>
</evidence>
<dbReference type="PROSITE" id="PS50110">
    <property type="entry name" value="RESPONSE_REGULATORY"/>
    <property type="match status" value="1"/>
</dbReference>
<dbReference type="GO" id="GO:0000160">
    <property type="term" value="P:phosphorelay signal transduction system"/>
    <property type="evidence" value="ECO:0007669"/>
    <property type="project" value="InterPro"/>
</dbReference>
<dbReference type="EMBL" id="CP062938">
    <property type="protein sequence ID" value="QOL32589.1"/>
    <property type="molecule type" value="Genomic_DNA"/>
</dbReference>
<feature type="domain" description="Response regulatory" evidence="4">
    <location>
        <begin position="18"/>
        <end position="141"/>
    </location>
</feature>
<dbReference type="Proteomes" id="UP000216057">
    <property type="component" value="Unassembled WGS sequence"/>
</dbReference>
<dbReference type="PROSITE" id="PS00622">
    <property type="entry name" value="HTH_LUXR_1"/>
    <property type="match status" value="1"/>
</dbReference>
<feature type="modified residue" description="4-aspartylphosphate" evidence="2">
    <location>
        <position position="76"/>
    </location>
</feature>
<feature type="domain" description="HTH luxR-type" evidence="3">
    <location>
        <begin position="177"/>
        <end position="242"/>
    </location>
</feature>
<gene>
    <name evidence="6" type="ORF">BE0216_09165</name>
    <name evidence="5" type="ORF">BEUL_1657</name>
</gene>
<dbReference type="Proteomes" id="UP000593943">
    <property type="component" value="Chromosome"/>
</dbReference>
<reference evidence="6 8" key="2">
    <citation type="submission" date="2020-10" db="EMBL/GenBank/DDBJ databases">
        <title>Genome sequencing of Bifidobacterium eulemuris_DSMZ_100216.</title>
        <authorList>
            <person name="Kim J."/>
        </authorList>
    </citation>
    <scope>NUCLEOTIDE SEQUENCE [LARGE SCALE GENOMIC DNA]</scope>
    <source>
        <strain evidence="6 8">DSM 100216</strain>
    </source>
</reference>
<dbReference type="CDD" id="cd06170">
    <property type="entry name" value="LuxR_C_like"/>
    <property type="match status" value="1"/>
</dbReference>
<evidence type="ECO:0000313" key="6">
    <source>
        <dbReference type="EMBL" id="QOL32589.1"/>
    </source>
</evidence>
<dbReference type="PANTHER" id="PTHR43214">
    <property type="entry name" value="TWO-COMPONENT RESPONSE REGULATOR"/>
    <property type="match status" value="1"/>
</dbReference>
<dbReference type="SMART" id="SM00421">
    <property type="entry name" value="HTH_LUXR"/>
    <property type="match status" value="1"/>
</dbReference>
<protein>
    <submittedName>
        <fullName evidence="5">DNA-binding response regulator</fullName>
    </submittedName>
    <submittedName>
        <fullName evidence="6">Response regulator transcription factor</fullName>
    </submittedName>
</protein>